<organism evidence="1 5">
    <name type="scientific">Gordonia westfalica</name>
    <dbReference type="NCBI Taxonomy" id="158898"/>
    <lineage>
        <taxon>Bacteria</taxon>
        <taxon>Bacillati</taxon>
        <taxon>Actinomycetota</taxon>
        <taxon>Actinomycetes</taxon>
        <taxon>Mycobacteriales</taxon>
        <taxon>Gordoniaceae</taxon>
        <taxon>Gordonia</taxon>
    </lineage>
</organism>
<accession>A0A1H2DQP7</accession>
<reference evidence="1 5" key="1">
    <citation type="submission" date="2016-10" db="EMBL/GenBank/DDBJ databases">
        <authorList>
            <person name="de Groot N.N."/>
        </authorList>
    </citation>
    <scope>NUCLEOTIDE SEQUENCE [LARGE SCALE GENOMIC DNA]</scope>
    <source>
        <strain evidence="1 5">DSM 44215</strain>
    </source>
</reference>
<evidence type="ECO:0000313" key="1">
    <source>
        <dbReference type="EMBL" id="SDT85071.1"/>
    </source>
</evidence>
<proteinExistence type="predicted"/>
<protein>
    <submittedName>
        <fullName evidence="1">Uncharacterized protein</fullName>
    </submittedName>
</protein>
<dbReference type="RefSeq" id="WP_074848193.1">
    <property type="nucleotide sequence ID" value="NZ_FNLM01000015.1"/>
</dbReference>
<sequence length="68" mass="7111">MAALGVLNAKLGLMVDGIFHELGTASIDVTATQVHTDGNNVNYELSIEGLRDQVASILRDTAEAIAAD</sequence>
<dbReference type="EMBL" id="FNLM01000027">
    <property type="protein sequence ID" value="SDT89597.1"/>
    <property type="molecule type" value="Genomic_DNA"/>
</dbReference>
<dbReference type="EMBL" id="FNLM01000035">
    <property type="protein sequence ID" value="SDU77297.1"/>
    <property type="molecule type" value="Genomic_DNA"/>
</dbReference>
<dbReference type="AlphaFoldDB" id="A0A1H2DQP7"/>
<gene>
    <name evidence="1" type="ORF">SAMN04488548_1152</name>
    <name evidence="2" type="ORF">SAMN04488548_12750</name>
    <name evidence="3" type="ORF">SAMN04488548_13515</name>
    <name evidence="4" type="ORF">SAMN04488548_13518</name>
</gene>
<dbReference type="EMBL" id="FNLM01000035">
    <property type="protein sequence ID" value="SDU77287.1"/>
    <property type="molecule type" value="Genomic_DNA"/>
</dbReference>
<name>A0A1H2DQP7_9ACTN</name>
<dbReference type="STRING" id="158898.SAMN04488548_1152"/>
<evidence type="ECO:0000313" key="3">
    <source>
        <dbReference type="EMBL" id="SDU77287.1"/>
    </source>
</evidence>
<evidence type="ECO:0000313" key="4">
    <source>
        <dbReference type="EMBL" id="SDU77297.1"/>
    </source>
</evidence>
<evidence type="ECO:0000313" key="2">
    <source>
        <dbReference type="EMBL" id="SDT89597.1"/>
    </source>
</evidence>
<dbReference type="Proteomes" id="UP000183180">
    <property type="component" value="Unassembled WGS sequence"/>
</dbReference>
<dbReference type="EMBL" id="FNLM01000015">
    <property type="protein sequence ID" value="SDT85071.1"/>
    <property type="molecule type" value="Genomic_DNA"/>
</dbReference>
<evidence type="ECO:0000313" key="5">
    <source>
        <dbReference type="Proteomes" id="UP000183180"/>
    </source>
</evidence>